<dbReference type="EMBL" id="JACHEM010000031">
    <property type="protein sequence ID" value="MBB6439916.1"/>
    <property type="molecule type" value="Genomic_DNA"/>
</dbReference>
<evidence type="ECO:0000313" key="2">
    <source>
        <dbReference type="Proteomes" id="UP000540423"/>
    </source>
</evidence>
<dbReference type="Proteomes" id="UP000540423">
    <property type="component" value="Unassembled WGS sequence"/>
</dbReference>
<dbReference type="RefSeq" id="WP_185036401.1">
    <property type="nucleotide sequence ID" value="NZ_JACHEM010000031.1"/>
</dbReference>
<gene>
    <name evidence="1" type="ORF">HNQ79_006428</name>
</gene>
<accession>A0A7X0HLT5</accession>
<protein>
    <submittedName>
        <fullName evidence="1">Acetylornithine deacetylase/succinyl-diaminopimelate desuccinylase-like protein</fullName>
    </submittedName>
</protein>
<evidence type="ECO:0000313" key="1">
    <source>
        <dbReference type="EMBL" id="MBB6439916.1"/>
    </source>
</evidence>
<reference evidence="1 2" key="1">
    <citation type="submission" date="2020-08" db="EMBL/GenBank/DDBJ databases">
        <title>Genomic Encyclopedia of Type Strains, Phase IV (KMG-IV): sequencing the most valuable type-strain genomes for metagenomic binning, comparative biology and taxonomic classification.</title>
        <authorList>
            <person name="Goeker M."/>
        </authorList>
    </citation>
    <scope>NUCLEOTIDE SEQUENCE [LARGE SCALE GENOMIC DNA]</scope>
    <source>
        <strain evidence="1 2">DSM 40141</strain>
    </source>
</reference>
<organism evidence="1 2">
    <name type="scientific">Streptomyces candidus</name>
    <dbReference type="NCBI Taxonomy" id="67283"/>
    <lineage>
        <taxon>Bacteria</taxon>
        <taxon>Bacillati</taxon>
        <taxon>Actinomycetota</taxon>
        <taxon>Actinomycetes</taxon>
        <taxon>Kitasatosporales</taxon>
        <taxon>Streptomycetaceae</taxon>
        <taxon>Streptomyces</taxon>
    </lineage>
</organism>
<dbReference type="AlphaFoldDB" id="A0A7X0HLT5"/>
<comment type="caution">
    <text evidence="1">The sequence shown here is derived from an EMBL/GenBank/DDBJ whole genome shotgun (WGS) entry which is preliminary data.</text>
</comment>
<keyword evidence="2" id="KW-1185">Reference proteome</keyword>
<name>A0A7X0HLT5_9ACTN</name>
<proteinExistence type="predicted"/>
<sequence>MTQPLPVVVFPDAEQVAVTLLRARLPAGTVVGTEWPDALESRLPSGVVSVTRGGGAINLTDVAEDVVLDIDVLAATKKTAHDLAQRVRAHLHAVRGSVQAGARVYGVSDTSLVWLPHHPSAETDPIPRYVLVMSMVIRPA</sequence>